<dbReference type="InterPro" id="IPR010117">
    <property type="entry name" value="PabB_fungal"/>
</dbReference>
<dbReference type="Pfam" id="PF00425">
    <property type="entry name" value="Chorismate_bind"/>
    <property type="match status" value="1"/>
</dbReference>
<dbReference type="Gene3D" id="3.40.50.880">
    <property type="match status" value="1"/>
</dbReference>
<dbReference type="PRINTS" id="PR00096">
    <property type="entry name" value="GATASE"/>
</dbReference>
<evidence type="ECO:0000256" key="4">
    <source>
        <dbReference type="ARBA" id="ARBA00013139"/>
    </source>
</evidence>
<dbReference type="Gene3D" id="3.60.120.10">
    <property type="entry name" value="Anthranilate synthase"/>
    <property type="match status" value="1"/>
</dbReference>
<evidence type="ECO:0000256" key="6">
    <source>
        <dbReference type="ARBA" id="ARBA00022909"/>
    </source>
</evidence>
<organism evidence="13 14">
    <name type="scientific">Wickerhamomyces mucosus</name>
    <dbReference type="NCBI Taxonomy" id="1378264"/>
    <lineage>
        <taxon>Eukaryota</taxon>
        <taxon>Fungi</taxon>
        <taxon>Dikarya</taxon>
        <taxon>Ascomycota</taxon>
        <taxon>Saccharomycotina</taxon>
        <taxon>Saccharomycetes</taxon>
        <taxon>Phaffomycetales</taxon>
        <taxon>Wickerhamomycetaceae</taxon>
        <taxon>Wickerhamomyces</taxon>
    </lineage>
</organism>
<evidence type="ECO:0000259" key="10">
    <source>
        <dbReference type="Pfam" id="PF00117"/>
    </source>
</evidence>
<dbReference type="CDD" id="cd01743">
    <property type="entry name" value="GATase1_Anthranilate_Synthase"/>
    <property type="match status" value="1"/>
</dbReference>
<keyword evidence="14" id="KW-1185">Reference proteome</keyword>
<dbReference type="PRINTS" id="PR00097">
    <property type="entry name" value="ANTSNTHASEII"/>
</dbReference>
<dbReference type="PANTHER" id="PTHR11236">
    <property type="entry name" value="AMINOBENZOATE/ANTHRANILATE SYNTHASE"/>
    <property type="match status" value="1"/>
</dbReference>
<dbReference type="GO" id="GO:0008153">
    <property type="term" value="P:4-aminobenzoate biosynthetic process"/>
    <property type="evidence" value="ECO:0007669"/>
    <property type="project" value="TreeGrafter"/>
</dbReference>
<dbReference type="EMBL" id="JAEUBF010001436">
    <property type="protein sequence ID" value="KAH3666549.1"/>
    <property type="molecule type" value="Genomic_DNA"/>
</dbReference>
<feature type="domain" description="Anthranilate synthase component I N-terminal" evidence="12">
    <location>
        <begin position="252"/>
        <end position="392"/>
    </location>
</feature>
<feature type="domain" description="Chorismate-utilising enzyme C-terminal" evidence="11">
    <location>
        <begin position="431"/>
        <end position="691"/>
    </location>
</feature>
<proteinExistence type="inferred from homology"/>
<name>A0A9P8P7T8_9ASCO</name>
<dbReference type="Pfam" id="PF04715">
    <property type="entry name" value="Anth_synt_I_N"/>
    <property type="match status" value="1"/>
</dbReference>
<dbReference type="NCBIfam" id="TIGR00566">
    <property type="entry name" value="trpG_papA"/>
    <property type="match status" value="1"/>
</dbReference>
<dbReference type="InterPro" id="IPR005801">
    <property type="entry name" value="ADC_synthase"/>
</dbReference>
<dbReference type="PROSITE" id="PS51273">
    <property type="entry name" value="GATASE_TYPE_1"/>
    <property type="match status" value="1"/>
</dbReference>
<reference evidence="13" key="1">
    <citation type="journal article" date="2021" name="Open Biol.">
        <title>Shared evolutionary footprints suggest mitochondrial oxidative damage underlies multiple complex I losses in fungi.</title>
        <authorList>
            <person name="Schikora-Tamarit M.A."/>
            <person name="Marcet-Houben M."/>
            <person name="Nosek J."/>
            <person name="Gabaldon T."/>
        </authorList>
    </citation>
    <scope>NUCLEOTIDE SEQUENCE</scope>
    <source>
        <strain evidence="13">CBS6341</strain>
    </source>
</reference>
<keyword evidence="7" id="KW-0315">Glutamine amidotransferase</keyword>
<comment type="pathway">
    <text evidence="2">Cofactor biosynthesis; tetrahydrofolate biosynthesis; 4-aminobenzoate from chorismate: step 1/2.</text>
</comment>
<evidence type="ECO:0000259" key="12">
    <source>
        <dbReference type="Pfam" id="PF04715"/>
    </source>
</evidence>
<dbReference type="InterPro" id="IPR029062">
    <property type="entry name" value="Class_I_gatase-like"/>
</dbReference>
<evidence type="ECO:0000256" key="5">
    <source>
        <dbReference type="ARBA" id="ARBA00022679"/>
    </source>
</evidence>
<evidence type="ECO:0000313" key="13">
    <source>
        <dbReference type="EMBL" id="KAH3666549.1"/>
    </source>
</evidence>
<dbReference type="PANTHER" id="PTHR11236:SF18">
    <property type="entry name" value="AMINODEOXYCHORISMATE SYNTHASE"/>
    <property type="match status" value="1"/>
</dbReference>
<dbReference type="InterPro" id="IPR006805">
    <property type="entry name" value="Anth_synth_I_N"/>
</dbReference>
<dbReference type="Pfam" id="PF00117">
    <property type="entry name" value="GATase"/>
    <property type="match status" value="1"/>
</dbReference>
<comment type="caution">
    <text evidence="13">The sequence shown here is derived from an EMBL/GenBank/DDBJ whole genome shotgun (WGS) entry which is preliminary data.</text>
</comment>
<protein>
    <recommendedName>
        <fullName evidence="4">aminodeoxychorismate synthase</fullName>
        <ecNumber evidence="4">2.6.1.85</ecNumber>
    </recommendedName>
    <alternativeName>
        <fullName evidence="8">Para-aminobenzoate synthase</fullName>
    </alternativeName>
    <alternativeName>
        <fullName evidence="9">p-aminobenzoic acid synthase</fullName>
    </alternativeName>
</protein>
<dbReference type="NCBIfam" id="TIGR01823">
    <property type="entry name" value="PabB-fungal"/>
    <property type="match status" value="1"/>
</dbReference>
<keyword evidence="6" id="KW-0289">Folate biosynthesis</keyword>
<dbReference type="EC" id="2.6.1.85" evidence="4"/>
<dbReference type="GO" id="GO:0046820">
    <property type="term" value="F:4-amino-4-deoxychorismate synthase activity"/>
    <property type="evidence" value="ECO:0007669"/>
    <property type="project" value="UniProtKB-EC"/>
</dbReference>
<gene>
    <name evidence="13" type="ORF">WICMUC_005618</name>
</gene>
<dbReference type="GO" id="GO:0005737">
    <property type="term" value="C:cytoplasm"/>
    <property type="evidence" value="ECO:0007669"/>
    <property type="project" value="TreeGrafter"/>
</dbReference>
<dbReference type="Proteomes" id="UP000769528">
    <property type="component" value="Unassembled WGS sequence"/>
</dbReference>
<dbReference type="InterPro" id="IPR019999">
    <property type="entry name" value="Anth_synth_I-like"/>
</dbReference>
<keyword evidence="5" id="KW-0808">Transferase</keyword>
<accession>A0A9P8P7T8</accession>
<evidence type="ECO:0000256" key="1">
    <source>
        <dbReference type="ARBA" id="ARBA00001000"/>
    </source>
</evidence>
<evidence type="ECO:0000256" key="3">
    <source>
        <dbReference type="ARBA" id="ARBA00005970"/>
    </source>
</evidence>
<dbReference type="GO" id="GO:0046656">
    <property type="term" value="P:folic acid biosynthetic process"/>
    <property type="evidence" value="ECO:0007669"/>
    <property type="project" value="UniProtKB-KW"/>
</dbReference>
<dbReference type="GO" id="GO:0000162">
    <property type="term" value="P:L-tryptophan biosynthetic process"/>
    <property type="evidence" value="ECO:0007669"/>
    <property type="project" value="TreeGrafter"/>
</dbReference>
<dbReference type="SUPFAM" id="SSF52317">
    <property type="entry name" value="Class I glutamine amidotransferase-like"/>
    <property type="match status" value="1"/>
</dbReference>
<dbReference type="AlphaFoldDB" id="A0A9P8P7T8"/>
<evidence type="ECO:0000256" key="2">
    <source>
        <dbReference type="ARBA" id="ARBA00005009"/>
    </source>
</evidence>
<reference evidence="13" key="2">
    <citation type="submission" date="2021-01" db="EMBL/GenBank/DDBJ databases">
        <authorList>
            <person name="Schikora-Tamarit M.A."/>
        </authorList>
    </citation>
    <scope>NUCLEOTIDE SEQUENCE</scope>
    <source>
        <strain evidence="13">CBS6341</strain>
    </source>
</reference>
<sequence length="700" mass="79522">MTILLVDSYDSFTFNLRSLIETATGEKVITIHNDTLDPADLGKYTDYFSSIIVGPGPGHPNIPSDVGLIPDLFNGTISKNPIPILGICLGFQALCLSQGCEINRLDSIKHGQVYPVSHTNTDRLFHNIPQDYKCVRYHSLYVPELNDQLVKLAVTQEIGSNEEIIMSARHVDKPWYGVQYHPESICSEAGEQLIKNFASIARKFNEKRPIKDYNELVLSNITNKIKYDELLPNSPLKEPVYFNYQELETTKSPIEMCDLLNSLDKEFIFLNSASFPGDWSIIALPSKTSTYITHSTECSSEVVLEINGSTKKETLSGTIWEYLSKFMSDKLCENQQKFPFIGGLLGIFSYEEGQFIDTTNLPKITSDNIPDTKLVYVEDCILVDQTTNKIYLTSLNPSFNFTELKELILKTHILKTDNKSIQTKSIIKPDRESYAQQFRKCQEYLSSGDSYELCLTSDTKISIPSSYKPWDIYKTLTSKNPSPYSAFLKFSDCILISSSPERFMKWDDNFCELRPIKGTVKKTPTIDFEKASSILNTPKEIGENLMIVDLIRHDLYNFLDKVKVQKLMQVEEYSTVYQLVSVIQGLFCNEYKGIDVLSKSLPPGSMTGAPKKRSVEILQQLENRRRGFYSGICGYWSIDNKSDWSVIIRSIFHYVNDLENNDEEQVWRIGAGGAITVLSDLEGEWQELLTKLDSALQTFT</sequence>
<dbReference type="InterPro" id="IPR006221">
    <property type="entry name" value="TrpG/PapA_dom"/>
</dbReference>
<evidence type="ECO:0000256" key="7">
    <source>
        <dbReference type="ARBA" id="ARBA00022962"/>
    </source>
</evidence>
<evidence type="ECO:0000259" key="11">
    <source>
        <dbReference type="Pfam" id="PF00425"/>
    </source>
</evidence>
<evidence type="ECO:0000313" key="14">
    <source>
        <dbReference type="Proteomes" id="UP000769528"/>
    </source>
</evidence>
<dbReference type="InterPro" id="IPR017926">
    <property type="entry name" value="GATASE"/>
</dbReference>
<comment type="similarity">
    <text evidence="3">In the C-terminal section; belongs to the anthranilate synthase component I family.</text>
</comment>
<feature type="domain" description="Glutamine amidotransferase" evidence="10">
    <location>
        <begin position="4"/>
        <end position="198"/>
    </location>
</feature>
<dbReference type="InterPro" id="IPR015890">
    <property type="entry name" value="Chorismate_C"/>
</dbReference>
<dbReference type="OrthoDB" id="64220at2759"/>
<evidence type="ECO:0000256" key="8">
    <source>
        <dbReference type="ARBA" id="ARBA00031329"/>
    </source>
</evidence>
<comment type="catalytic activity">
    <reaction evidence="1">
        <text>chorismate + L-glutamine = 4-amino-4-deoxychorismate + L-glutamate</text>
        <dbReference type="Rhea" id="RHEA:11672"/>
        <dbReference type="ChEBI" id="CHEBI:29748"/>
        <dbReference type="ChEBI" id="CHEBI:29985"/>
        <dbReference type="ChEBI" id="CHEBI:58359"/>
        <dbReference type="ChEBI" id="CHEBI:58406"/>
        <dbReference type="EC" id="2.6.1.85"/>
    </reaction>
</comment>
<evidence type="ECO:0000256" key="9">
    <source>
        <dbReference type="ARBA" id="ARBA00031904"/>
    </source>
</evidence>
<dbReference type="SUPFAM" id="SSF56322">
    <property type="entry name" value="ADC synthase"/>
    <property type="match status" value="1"/>
</dbReference>